<dbReference type="AlphaFoldDB" id="A0ABD3R845"/>
<keyword evidence="2" id="KW-1185">Reference proteome</keyword>
<name>A0ABD3R845_9STRA</name>
<organism evidence="1 2">
    <name type="scientific">Cyclostephanos tholiformis</name>
    <dbReference type="NCBI Taxonomy" id="382380"/>
    <lineage>
        <taxon>Eukaryota</taxon>
        <taxon>Sar</taxon>
        <taxon>Stramenopiles</taxon>
        <taxon>Ochrophyta</taxon>
        <taxon>Bacillariophyta</taxon>
        <taxon>Coscinodiscophyceae</taxon>
        <taxon>Thalassiosirophycidae</taxon>
        <taxon>Stephanodiscales</taxon>
        <taxon>Stephanodiscaceae</taxon>
        <taxon>Cyclostephanos</taxon>
    </lineage>
</organism>
<accession>A0ABD3R845</accession>
<reference evidence="1 2" key="1">
    <citation type="submission" date="2024-10" db="EMBL/GenBank/DDBJ databases">
        <title>Updated reference genomes for cyclostephanoid diatoms.</title>
        <authorList>
            <person name="Roberts W.R."/>
            <person name="Alverson A.J."/>
        </authorList>
    </citation>
    <scope>NUCLEOTIDE SEQUENCE [LARGE SCALE GENOMIC DNA]</scope>
    <source>
        <strain evidence="1 2">AJA228-03</strain>
    </source>
</reference>
<evidence type="ECO:0000313" key="1">
    <source>
        <dbReference type="EMBL" id="KAL3807901.1"/>
    </source>
</evidence>
<evidence type="ECO:0008006" key="3">
    <source>
        <dbReference type="Google" id="ProtNLM"/>
    </source>
</evidence>
<feature type="non-terminal residue" evidence="1">
    <location>
        <position position="1"/>
    </location>
</feature>
<comment type="caution">
    <text evidence="1">The sequence shown here is derived from an EMBL/GenBank/DDBJ whole genome shotgun (WGS) entry which is preliminary data.</text>
</comment>
<evidence type="ECO:0000313" key="2">
    <source>
        <dbReference type="Proteomes" id="UP001530377"/>
    </source>
</evidence>
<sequence>NAGGILRGIAASMRGSALSSTISSSSSTSIKSAIRAVGQARPLAFASEGAVAGETLLPRWLYGSMWGLSISAICADVYVKYDDAPRDIKRNTVLYWMAFHVPASLIVPAMIVHRVAHLTEDIVRDRRIELRGIGTGKNGIVSKLSPRARALAPVMAAMISIIPVVPMVDRVAESIMEPTLGRYLGLEFRHHE</sequence>
<proteinExistence type="predicted"/>
<gene>
    <name evidence="1" type="ORF">ACHAXA_008405</name>
</gene>
<dbReference type="Proteomes" id="UP001530377">
    <property type="component" value="Unassembled WGS sequence"/>
</dbReference>
<dbReference type="EMBL" id="JALLPB020000569">
    <property type="protein sequence ID" value="KAL3807901.1"/>
    <property type="molecule type" value="Genomic_DNA"/>
</dbReference>
<protein>
    <recommendedName>
        <fullName evidence="3">Mitochondrial fission process protein 1</fullName>
    </recommendedName>
</protein>